<dbReference type="AlphaFoldDB" id="A0A427AHW3"/>
<accession>A0A427AHW3</accession>
<sequence>MRFACFPSKVIAPLRKVETSLGEVRPPLISFIALVVRGHFYISCLSLLALIPPFLDHRTEESCPSGSKIGRSDPSSSSSGIMTLTDVRAFKALEIMKSCHDFDSTILPEEVTKKAVEASDKRLTEASGKHLTDTLSGQQKKAKVTGRHKSRREGEGSKSRATKCKKLASPVDKTLTPKARPKSVREL</sequence>
<gene>
    <name evidence="2" type="ORF">B296_00016494</name>
</gene>
<proteinExistence type="predicted"/>
<dbReference type="EMBL" id="AMZH03002360">
    <property type="protein sequence ID" value="RRT75847.1"/>
    <property type="molecule type" value="Genomic_DNA"/>
</dbReference>
<evidence type="ECO:0000313" key="3">
    <source>
        <dbReference type="Proteomes" id="UP000287651"/>
    </source>
</evidence>
<name>A0A427AHW3_ENSVE</name>
<feature type="compositionally biased region" description="Basic residues" evidence="1">
    <location>
        <begin position="140"/>
        <end position="151"/>
    </location>
</feature>
<protein>
    <submittedName>
        <fullName evidence="2">Uncharacterized protein</fullName>
    </submittedName>
</protein>
<comment type="caution">
    <text evidence="2">The sequence shown here is derived from an EMBL/GenBank/DDBJ whole genome shotgun (WGS) entry which is preliminary data.</text>
</comment>
<feature type="compositionally biased region" description="Basic and acidic residues" evidence="1">
    <location>
        <begin position="123"/>
        <end position="132"/>
    </location>
</feature>
<organism evidence="2 3">
    <name type="scientific">Ensete ventricosum</name>
    <name type="common">Abyssinian banana</name>
    <name type="synonym">Musa ensete</name>
    <dbReference type="NCBI Taxonomy" id="4639"/>
    <lineage>
        <taxon>Eukaryota</taxon>
        <taxon>Viridiplantae</taxon>
        <taxon>Streptophyta</taxon>
        <taxon>Embryophyta</taxon>
        <taxon>Tracheophyta</taxon>
        <taxon>Spermatophyta</taxon>
        <taxon>Magnoliopsida</taxon>
        <taxon>Liliopsida</taxon>
        <taxon>Zingiberales</taxon>
        <taxon>Musaceae</taxon>
        <taxon>Ensete</taxon>
    </lineage>
</organism>
<feature type="region of interest" description="Disordered" evidence="1">
    <location>
        <begin position="123"/>
        <end position="187"/>
    </location>
</feature>
<dbReference type="Proteomes" id="UP000287651">
    <property type="component" value="Unassembled WGS sequence"/>
</dbReference>
<evidence type="ECO:0000256" key="1">
    <source>
        <dbReference type="SAM" id="MobiDB-lite"/>
    </source>
</evidence>
<reference evidence="2 3" key="1">
    <citation type="journal article" date="2014" name="Agronomy (Basel)">
        <title>A Draft Genome Sequence for Ensete ventricosum, the Drought-Tolerant Tree Against Hunger.</title>
        <authorList>
            <person name="Harrison J."/>
            <person name="Moore K.A."/>
            <person name="Paszkiewicz K."/>
            <person name="Jones T."/>
            <person name="Grant M."/>
            <person name="Ambacheew D."/>
            <person name="Muzemil S."/>
            <person name="Studholme D.J."/>
        </authorList>
    </citation>
    <scope>NUCLEOTIDE SEQUENCE [LARGE SCALE GENOMIC DNA]</scope>
</reference>
<evidence type="ECO:0000313" key="2">
    <source>
        <dbReference type="EMBL" id="RRT75847.1"/>
    </source>
</evidence>